<organism evidence="2 3">
    <name type="scientific">Candidatus Falkowbacteria bacterium CG1_02_37_44</name>
    <dbReference type="NCBI Taxonomy" id="1805146"/>
    <lineage>
        <taxon>Bacteria</taxon>
        <taxon>Candidatus Falkowiibacteriota</taxon>
    </lineage>
</organism>
<feature type="transmembrane region" description="Helical" evidence="1">
    <location>
        <begin position="122"/>
        <end position="143"/>
    </location>
</feature>
<comment type="caution">
    <text evidence="2">The sequence shown here is derived from an EMBL/GenBank/DDBJ whole genome shotgun (WGS) entry which is preliminary data.</text>
</comment>
<protein>
    <submittedName>
        <fullName evidence="2">Uncharacterized protein</fullName>
    </submittedName>
</protein>
<feature type="transmembrane region" description="Helical" evidence="1">
    <location>
        <begin position="83"/>
        <end position="101"/>
    </location>
</feature>
<keyword evidence="1" id="KW-0472">Membrane</keyword>
<dbReference type="STRING" id="1805146.AUJ27_02790"/>
<keyword evidence="1" id="KW-0812">Transmembrane</keyword>
<gene>
    <name evidence="2" type="ORF">AUJ27_02790</name>
</gene>
<dbReference type="PANTHER" id="PTHR43269">
    <property type="entry name" value="SODIUM/PROTON ANTIPORTER 1-RELATED"/>
    <property type="match status" value="1"/>
</dbReference>
<proteinExistence type="predicted"/>
<feature type="transmembrane region" description="Helical" evidence="1">
    <location>
        <begin position="163"/>
        <end position="187"/>
    </location>
</feature>
<dbReference type="Proteomes" id="UP000183192">
    <property type="component" value="Unassembled WGS sequence"/>
</dbReference>
<dbReference type="PANTHER" id="PTHR43269:SF2">
    <property type="entry name" value="SODIUM_PROTON ANTIPORTER 1-RELATED"/>
    <property type="match status" value="1"/>
</dbReference>
<reference evidence="2 3" key="1">
    <citation type="journal article" date="2016" name="Environ. Microbiol.">
        <title>Genomic resolution of a cold subsurface aquifer community provides metabolic insights for novel microbes adapted to high CO concentrations.</title>
        <authorList>
            <person name="Probst A.J."/>
            <person name="Castelle C.J."/>
            <person name="Singh A."/>
            <person name="Brown C.T."/>
            <person name="Anantharaman K."/>
            <person name="Sharon I."/>
            <person name="Hug L.A."/>
            <person name="Burstein D."/>
            <person name="Emerson J.B."/>
            <person name="Thomas B.C."/>
            <person name="Banfield J.F."/>
        </authorList>
    </citation>
    <scope>NUCLEOTIDE SEQUENCE [LARGE SCALE GENOMIC DNA]</scope>
    <source>
        <strain evidence="2">CG1_02_37_44</strain>
    </source>
</reference>
<dbReference type="GO" id="GO:0006814">
    <property type="term" value="P:sodium ion transport"/>
    <property type="evidence" value="ECO:0007669"/>
    <property type="project" value="InterPro"/>
</dbReference>
<feature type="transmembrane region" description="Helical" evidence="1">
    <location>
        <begin position="60"/>
        <end position="77"/>
    </location>
</feature>
<evidence type="ECO:0000313" key="3">
    <source>
        <dbReference type="Proteomes" id="UP000183192"/>
    </source>
</evidence>
<evidence type="ECO:0000256" key="1">
    <source>
        <dbReference type="SAM" id="Phobius"/>
    </source>
</evidence>
<evidence type="ECO:0000313" key="2">
    <source>
        <dbReference type="EMBL" id="OIO07277.1"/>
    </source>
</evidence>
<name>A0A1J4T8X4_9BACT</name>
<sequence>MLWLAGKFTALEIIKTGVLPALAAWAIPQYLMSRKIKVYEEAEKEHPDFDIVDEEKLNPYWPVVFIGILSFIFPLAANLIGLPPFLGLLAGVGILWIYIDIKAKNGDNLHENGQIVKIIQKVDLSTLKFFIGILLAVGASSYIGLLEKFSDSVFGAVPSLDRLIFGSVALGLISSILDNVPLVAAAIKMLGDNVFTSIWVLLALTAGTGGSILIIGSAAGVAAMGQVKELSFGYYLKKAAFPALLGYGGGILIWLIFNYISHLPRPFAAGNILRGFAGGYPPARVSVLWYNRGICQVIP</sequence>
<dbReference type="EMBL" id="MNUU01000052">
    <property type="protein sequence ID" value="OIO07277.1"/>
    <property type="molecule type" value="Genomic_DNA"/>
</dbReference>
<feature type="transmembrane region" description="Helical" evidence="1">
    <location>
        <begin position="239"/>
        <end position="257"/>
    </location>
</feature>
<dbReference type="GO" id="GO:0015297">
    <property type="term" value="F:antiporter activity"/>
    <property type="evidence" value="ECO:0007669"/>
    <property type="project" value="InterPro"/>
</dbReference>
<accession>A0A1J4T8X4</accession>
<dbReference type="InterPro" id="IPR045016">
    <property type="entry name" value="NhaD-like"/>
</dbReference>
<keyword evidence="1" id="KW-1133">Transmembrane helix</keyword>
<dbReference type="AlphaFoldDB" id="A0A1J4T8X4"/>
<feature type="transmembrane region" description="Helical" evidence="1">
    <location>
        <begin position="199"/>
        <end position="219"/>
    </location>
</feature>